<feature type="signal peptide" evidence="1">
    <location>
        <begin position="1"/>
        <end position="36"/>
    </location>
</feature>
<reference evidence="2" key="1">
    <citation type="submission" date="2021-04" db="EMBL/GenBank/DDBJ databases">
        <title>Biosynthetic gene clusters of Dactylosporangioum roseum.</title>
        <authorList>
            <person name="Hartkoorn R.C."/>
            <person name="Beaudoing E."/>
            <person name="Hot D."/>
            <person name="Moureu S."/>
        </authorList>
    </citation>
    <scope>NUCLEOTIDE SEQUENCE</scope>
    <source>
        <strain evidence="2">NRRL B-16295</strain>
    </source>
</reference>
<name>A0ABY5YXA2_9ACTN</name>
<sequence>MALDSAARSVSPRLRRAAALAAAASVVVAAVPPASAANASGSAWRDVVVTAIAVQPKLRPDSVKTLLTGTAYTAAGLTQAAGAGAGGSDAARALAAAPGWRSTKSEGRYDRDTDALVRDAQRWADLEKAVLGRNGAAAASAWNKLSPASRDWAARLWAQLDPAARSWATWFWAARSWAGAGGEWAARTWAARSWAAWSWASGQWSARSWSWLLQP</sequence>
<accession>A0ABY5YXA2</accession>
<proteinExistence type="predicted"/>
<dbReference type="RefSeq" id="WP_260722671.1">
    <property type="nucleotide sequence ID" value="NZ_BAAABS010000029.1"/>
</dbReference>
<feature type="chain" id="PRO_5047233765" description="Secreted protein" evidence="1">
    <location>
        <begin position="37"/>
        <end position="215"/>
    </location>
</feature>
<protein>
    <recommendedName>
        <fullName evidence="4">Secreted protein</fullName>
    </recommendedName>
</protein>
<dbReference type="EMBL" id="CP073721">
    <property type="protein sequence ID" value="UWZ33420.1"/>
    <property type="molecule type" value="Genomic_DNA"/>
</dbReference>
<evidence type="ECO:0000313" key="2">
    <source>
        <dbReference type="EMBL" id="UWZ33420.1"/>
    </source>
</evidence>
<keyword evidence="3" id="KW-1185">Reference proteome</keyword>
<keyword evidence="1" id="KW-0732">Signal</keyword>
<organism evidence="2 3">
    <name type="scientific">Dactylosporangium roseum</name>
    <dbReference type="NCBI Taxonomy" id="47989"/>
    <lineage>
        <taxon>Bacteria</taxon>
        <taxon>Bacillati</taxon>
        <taxon>Actinomycetota</taxon>
        <taxon>Actinomycetes</taxon>
        <taxon>Micromonosporales</taxon>
        <taxon>Micromonosporaceae</taxon>
        <taxon>Dactylosporangium</taxon>
    </lineage>
</organism>
<gene>
    <name evidence="2" type="ORF">Drose_19045</name>
</gene>
<evidence type="ECO:0008006" key="4">
    <source>
        <dbReference type="Google" id="ProtNLM"/>
    </source>
</evidence>
<evidence type="ECO:0000256" key="1">
    <source>
        <dbReference type="SAM" id="SignalP"/>
    </source>
</evidence>
<dbReference type="Proteomes" id="UP001058271">
    <property type="component" value="Chromosome"/>
</dbReference>
<evidence type="ECO:0000313" key="3">
    <source>
        <dbReference type="Proteomes" id="UP001058271"/>
    </source>
</evidence>